<evidence type="ECO:0000256" key="8">
    <source>
        <dbReference type="ARBA" id="ARBA00023015"/>
    </source>
</evidence>
<feature type="compositionally biased region" description="Polar residues" evidence="17">
    <location>
        <begin position="161"/>
        <end position="172"/>
    </location>
</feature>
<feature type="compositionally biased region" description="Polar residues" evidence="17">
    <location>
        <begin position="28"/>
        <end position="47"/>
    </location>
</feature>
<dbReference type="PANTHER" id="PTHR45685:SF2">
    <property type="entry name" value="CHROMATIN-REMODELING ATPASE INO80"/>
    <property type="match status" value="1"/>
</dbReference>
<evidence type="ECO:0000256" key="16">
    <source>
        <dbReference type="RuleBase" id="RU368001"/>
    </source>
</evidence>
<keyword evidence="7 16" id="KW-0067">ATP-binding</keyword>
<keyword evidence="18" id="KW-0472">Membrane</keyword>
<feature type="compositionally biased region" description="Basic residues" evidence="17">
    <location>
        <begin position="53"/>
        <end position="64"/>
    </location>
</feature>
<dbReference type="GO" id="GO:0006366">
    <property type="term" value="P:transcription by RNA polymerase II"/>
    <property type="evidence" value="ECO:0007669"/>
    <property type="project" value="UniProtKB-ARBA"/>
</dbReference>
<dbReference type="GO" id="GO:0005524">
    <property type="term" value="F:ATP binding"/>
    <property type="evidence" value="ECO:0007669"/>
    <property type="project" value="UniProtKB-UniRule"/>
</dbReference>
<feature type="compositionally biased region" description="Basic and acidic residues" evidence="17">
    <location>
        <begin position="91"/>
        <end position="106"/>
    </location>
</feature>
<proteinExistence type="inferred from homology"/>
<evidence type="ECO:0000256" key="5">
    <source>
        <dbReference type="ARBA" id="ARBA00022763"/>
    </source>
</evidence>
<dbReference type="FunFam" id="3.40.50.10810:FF:000022">
    <property type="entry name" value="Blast:Putative DNA helicase Ino80"/>
    <property type="match status" value="1"/>
</dbReference>
<feature type="domain" description="Helicase C-terminal" evidence="20">
    <location>
        <begin position="1386"/>
        <end position="1546"/>
    </location>
</feature>
<evidence type="ECO:0000256" key="6">
    <source>
        <dbReference type="ARBA" id="ARBA00022801"/>
    </source>
</evidence>
<comment type="domain">
    <text evidence="16">The DBINO region is involved in binding to DNA.</text>
</comment>
<evidence type="ECO:0000313" key="23">
    <source>
        <dbReference type="Proteomes" id="UP000799424"/>
    </source>
</evidence>
<dbReference type="GO" id="GO:0006281">
    <property type="term" value="P:DNA repair"/>
    <property type="evidence" value="ECO:0007669"/>
    <property type="project" value="UniProtKB-UniRule"/>
</dbReference>
<organism evidence="22 23">
    <name type="scientific">Ophiobolus disseminans</name>
    <dbReference type="NCBI Taxonomy" id="1469910"/>
    <lineage>
        <taxon>Eukaryota</taxon>
        <taxon>Fungi</taxon>
        <taxon>Dikarya</taxon>
        <taxon>Ascomycota</taxon>
        <taxon>Pezizomycotina</taxon>
        <taxon>Dothideomycetes</taxon>
        <taxon>Pleosporomycetidae</taxon>
        <taxon>Pleosporales</taxon>
        <taxon>Pleosporineae</taxon>
        <taxon>Phaeosphaeriaceae</taxon>
        <taxon>Ophiobolus</taxon>
    </lineage>
</organism>
<evidence type="ECO:0000256" key="3">
    <source>
        <dbReference type="ARBA" id="ARBA00019805"/>
    </source>
</evidence>
<dbReference type="Proteomes" id="UP000799424">
    <property type="component" value="Unassembled WGS sequence"/>
</dbReference>
<keyword evidence="4" id="KW-0547">Nucleotide-binding</keyword>
<dbReference type="Gene3D" id="3.40.50.10810">
    <property type="entry name" value="Tandem AAA-ATPase domain"/>
    <property type="match status" value="1"/>
</dbReference>
<feature type="compositionally biased region" description="Pro residues" evidence="17">
    <location>
        <begin position="275"/>
        <end position="287"/>
    </location>
</feature>
<dbReference type="PROSITE" id="PS51413">
    <property type="entry name" value="DBINO"/>
    <property type="match status" value="1"/>
</dbReference>
<dbReference type="InterPro" id="IPR000330">
    <property type="entry name" value="SNF2_N"/>
</dbReference>
<keyword evidence="18" id="KW-1133">Transmembrane helix</keyword>
<dbReference type="GO" id="GO:0003677">
    <property type="term" value="F:DNA binding"/>
    <property type="evidence" value="ECO:0007669"/>
    <property type="project" value="UniProtKB-UniRule"/>
</dbReference>
<dbReference type="GO" id="GO:0010557">
    <property type="term" value="P:positive regulation of macromolecule biosynthetic process"/>
    <property type="evidence" value="ECO:0007669"/>
    <property type="project" value="UniProtKB-ARBA"/>
</dbReference>
<dbReference type="SMART" id="SM00490">
    <property type="entry name" value="HELICc"/>
    <property type="match status" value="1"/>
</dbReference>
<evidence type="ECO:0000256" key="7">
    <source>
        <dbReference type="ARBA" id="ARBA00022840"/>
    </source>
</evidence>
<keyword evidence="12" id="KW-0804">Transcription</keyword>
<feature type="transmembrane region" description="Helical" evidence="18">
    <location>
        <begin position="1678"/>
        <end position="1698"/>
    </location>
</feature>
<dbReference type="Pfam" id="PF00176">
    <property type="entry name" value="SNF2-rel_dom"/>
    <property type="match status" value="1"/>
</dbReference>
<dbReference type="PROSITE" id="PS51192">
    <property type="entry name" value="HELICASE_ATP_BIND_1"/>
    <property type="match status" value="1"/>
</dbReference>
<evidence type="ECO:0000256" key="14">
    <source>
        <dbReference type="ARBA" id="ARBA00023242"/>
    </source>
</evidence>
<feature type="compositionally biased region" description="Polar residues" evidence="17">
    <location>
        <begin position="127"/>
        <end position="142"/>
    </location>
</feature>
<feature type="compositionally biased region" description="Basic and acidic residues" evidence="17">
    <location>
        <begin position="501"/>
        <end position="511"/>
    </location>
</feature>
<keyword evidence="13 16" id="KW-0234">DNA repair</keyword>
<dbReference type="GO" id="GO:0016887">
    <property type="term" value="F:ATP hydrolysis activity"/>
    <property type="evidence" value="ECO:0007669"/>
    <property type="project" value="TreeGrafter"/>
</dbReference>
<dbReference type="InterPro" id="IPR020838">
    <property type="entry name" value="DBINO"/>
</dbReference>
<keyword evidence="11" id="KW-0010">Activator</keyword>
<keyword evidence="9" id="KW-0175">Coiled coil</keyword>
<keyword evidence="23" id="KW-1185">Reference proteome</keyword>
<dbReference type="InterPro" id="IPR014001">
    <property type="entry name" value="Helicase_ATP-bd"/>
</dbReference>
<dbReference type="SMART" id="SM00487">
    <property type="entry name" value="DEXDc"/>
    <property type="match status" value="1"/>
</dbReference>
<dbReference type="Pfam" id="PF00271">
    <property type="entry name" value="Helicase_C"/>
    <property type="match status" value="1"/>
</dbReference>
<feature type="domain" description="Helicase ATP-binding" evidence="19">
    <location>
        <begin position="815"/>
        <end position="987"/>
    </location>
</feature>
<dbReference type="PROSITE" id="PS51194">
    <property type="entry name" value="HELICASE_CTER"/>
    <property type="match status" value="1"/>
</dbReference>
<dbReference type="InterPro" id="IPR031047">
    <property type="entry name" value="DEXQc_INO80"/>
</dbReference>
<feature type="compositionally biased region" description="Polar residues" evidence="17">
    <location>
        <begin position="445"/>
        <end position="454"/>
    </location>
</feature>
<evidence type="ECO:0000256" key="13">
    <source>
        <dbReference type="ARBA" id="ARBA00023204"/>
    </source>
</evidence>
<dbReference type="InterPro" id="IPR037185">
    <property type="entry name" value="EmrE-like"/>
</dbReference>
<evidence type="ECO:0000256" key="10">
    <source>
        <dbReference type="ARBA" id="ARBA00023125"/>
    </source>
</evidence>
<comment type="catalytic activity">
    <reaction evidence="15 16">
        <text>ATP + H2O = ADP + phosphate + H(+)</text>
        <dbReference type="Rhea" id="RHEA:13065"/>
        <dbReference type="ChEBI" id="CHEBI:15377"/>
        <dbReference type="ChEBI" id="CHEBI:15378"/>
        <dbReference type="ChEBI" id="CHEBI:30616"/>
        <dbReference type="ChEBI" id="CHEBI:43474"/>
        <dbReference type="ChEBI" id="CHEBI:456216"/>
    </reaction>
</comment>
<evidence type="ECO:0000259" key="19">
    <source>
        <dbReference type="PROSITE" id="PS51192"/>
    </source>
</evidence>
<feature type="region of interest" description="Disordered" evidence="17">
    <location>
        <begin position="1572"/>
        <end position="1593"/>
    </location>
</feature>
<dbReference type="PANTHER" id="PTHR45685">
    <property type="entry name" value="HELICASE SRCAP-RELATED"/>
    <property type="match status" value="1"/>
</dbReference>
<keyword evidence="10 16" id="KW-0238">DNA-binding</keyword>
<dbReference type="CDD" id="cd18002">
    <property type="entry name" value="DEXQc_INO80"/>
    <property type="match status" value="1"/>
</dbReference>
<keyword evidence="14" id="KW-0539">Nucleus</keyword>
<feature type="compositionally biased region" description="Basic and acidic residues" evidence="17">
    <location>
        <begin position="404"/>
        <end position="416"/>
    </location>
</feature>
<feature type="region of interest" description="Disordered" evidence="17">
    <location>
        <begin position="1"/>
        <end position="287"/>
    </location>
</feature>
<dbReference type="GO" id="GO:0040029">
    <property type="term" value="P:epigenetic regulation of gene expression"/>
    <property type="evidence" value="ECO:0007669"/>
    <property type="project" value="UniProtKB-ARBA"/>
</dbReference>
<dbReference type="GO" id="GO:0031011">
    <property type="term" value="C:Ino80 complex"/>
    <property type="evidence" value="ECO:0007669"/>
    <property type="project" value="UniProtKB-UniRule"/>
</dbReference>
<feature type="transmembrane region" description="Helical" evidence="18">
    <location>
        <begin position="1884"/>
        <end position="1901"/>
    </location>
</feature>
<evidence type="ECO:0000256" key="2">
    <source>
        <dbReference type="ARBA" id="ARBA00007025"/>
    </source>
</evidence>
<dbReference type="Pfam" id="PF13892">
    <property type="entry name" value="DBINO"/>
    <property type="match status" value="1"/>
</dbReference>
<feature type="transmembrane region" description="Helical" evidence="18">
    <location>
        <begin position="1943"/>
        <end position="1961"/>
    </location>
</feature>
<dbReference type="InterPro" id="IPR027417">
    <property type="entry name" value="P-loop_NTPase"/>
</dbReference>
<dbReference type="GO" id="GO:0051276">
    <property type="term" value="P:chromosome organization"/>
    <property type="evidence" value="ECO:0007669"/>
    <property type="project" value="UniProtKB-ARBA"/>
</dbReference>
<evidence type="ECO:0000259" key="21">
    <source>
        <dbReference type="PROSITE" id="PS51413"/>
    </source>
</evidence>
<keyword evidence="8" id="KW-0805">Transcription regulation</keyword>
<dbReference type="InterPro" id="IPR049730">
    <property type="entry name" value="SNF2/RAD54-like_C"/>
</dbReference>
<dbReference type="SUPFAM" id="SSF103481">
    <property type="entry name" value="Multidrug resistance efflux transporter EmrE"/>
    <property type="match status" value="1"/>
</dbReference>
<comment type="function">
    <text evidence="16">ATPase component of the INO80 complex which remodels chromatin by shifting nucleosomes and is involved in DNA repair.</text>
</comment>
<feature type="region of interest" description="Disordered" evidence="17">
    <location>
        <begin position="692"/>
        <end position="737"/>
    </location>
</feature>
<evidence type="ECO:0000256" key="9">
    <source>
        <dbReference type="ARBA" id="ARBA00023054"/>
    </source>
</evidence>
<accession>A0A6A6ZSK1</accession>
<dbReference type="FunFam" id="3.40.50.300:FF:001269">
    <property type="entry name" value="SNF2 family helicase/ATPase"/>
    <property type="match status" value="1"/>
</dbReference>
<evidence type="ECO:0000256" key="12">
    <source>
        <dbReference type="ARBA" id="ARBA00023163"/>
    </source>
</evidence>
<evidence type="ECO:0000256" key="15">
    <source>
        <dbReference type="ARBA" id="ARBA00049360"/>
    </source>
</evidence>
<dbReference type="CDD" id="cd18793">
    <property type="entry name" value="SF2_C_SNF"/>
    <property type="match status" value="1"/>
</dbReference>
<keyword evidence="18" id="KW-0812">Transmembrane</keyword>
<dbReference type="EC" id="3.6.4.-" evidence="16"/>
<reference evidence="22" key="1">
    <citation type="journal article" date="2020" name="Stud. Mycol.">
        <title>101 Dothideomycetes genomes: a test case for predicting lifestyles and emergence of pathogens.</title>
        <authorList>
            <person name="Haridas S."/>
            <person name="Albert R."/>
            <person name="Binder M."/>
            <person name="Bloem J."/>
            <person name="Labutti K."/>
            <person name="Salamov A."/>
            <person name="Andreopoulos B."/>
            <person name="Baker S."/>
            <person name="Barry K."/>
            <person name="Bills G."/>
            <person name="Bluhm B."/>
            <person name="Cannon C."/>
            <person name="Castanera R."/>
            <person name="Culley D."/>
            <person name="Daum C."/>
            <person name="Ezra D."/>
            <person name="Gonzalez J."/>
            <person name="Henrissat B."/>
            <person name="Kuo A."/>
            <person name="Liang C."/>
            <person name="Lipzen A."/>
            <person name="Lutzoni F."/>
            <person name="Magnuson J."/>
            <person name="Mondo S."/>
            <person name="Nolan M."/>
            <person name="Ohm R."/>
            <person name="Pangilinan J."/>
            <person name="Park H.-J."/>
            <person name="Ramirez L."/>
            <person name="Alfaro M."/>
            <person name="Sun H."/>
            <person name="Tritt A."/>
            <person name="Yoshinaga Y."/>
            <person name="Zwiers L.-H."/>
            <person name="Turgeon B."/>
            <person name="Goodwin S."/>
            <person name="Spatafora J."/>
            <person name="Crous P."/>
            <person name="Grigoriev I."/>
        </authorList>
    </citation>
    <scope>NUCLEOTIDE SEQUENCE</scope>
    <source>
        <strain evidence="22">CBS 113818</strain>
    </source>
</reference>
<protein>
    <recommendedName>
        <fullName evidence="3 16">Chromatin-remodeling ATPase INO80</fullName>
        <ecNumber evidence="16">3.6.4.-</ecNumber>
    </recommendedName>
</protein>
<feature type="transmembrane region" description="Helical" evidence="18">
    <location>
        <begin position="1710"/>
        <end position="1730"/>
    </location>
</feature>
<dbReference type="InterPro" id="IPR038718">
    <property type="entry name" value="SNF2-like_sf"/>
</dbReference>
<evidence type="ECO:0000256" key="11">
    <source>
        <dbReference type="ARBA" id="ARBA00023159"/>
    </source>
</evidence>
<dbReference type="InterPro" id="IPR001650">
    <property type="entry name" value="Helicase_C-like"/>
</dbReference>
<feature type="compositionally biased region" description="Basic and acidic residues" evidence="17">
    <location>
        <begin position="428"/>
        <end position="443"/>
    </location>
</feature>
<feature type="compositionally biased region" description="Basic residues" evidence="17">
    <location>
        <begin position="487"/>
        <end position="500"/>
    </location>
</feature>
<dbReference type="SUPFAM" id="SSF52540">
    <property type="entry name" value="P-loop containing nucleoside triphosphate hydrolases"/>
    <property type="match status" value="2"/>
</dbReference>
<sequence length="1969" mass="223048">MFRDPVLRRSVDNDADRMNQGEAYRGPQSPTQTHGRPQHSPTTTTPLSVHPNYHPHPHQHHHPHGTSELPPITTALYSRDDSASKYPYDPTADHDRSLGRDTRYDNHYPPPQQYPDPRSAHSPYEKTYQSPIAGSYAHQSPLQRPRSQHQHPGGMEAMSHSPVSPSVYQSMNRGAVQPPPPNYARRPSFKDEAPPPTRADPMSLSSIMSSGNDNDPPAKAQPLPSLHADHHPAPKPLNPLFVKQEPMPSPAPADLVPHHNGVLHRPPYESLQPAGIPPPPQYYAPPRELPVPDEAEIEAALAHIETKQMNDLQGAPAPAEHEDWRLRSLKRSLEVNTAETSKRKRRRHATLIRYHDVLAGHRDYSKHMYNMEHEGEAWQQVQSQEIAEEKERKKDMQRKRRREKTIQNEEAKRAEALAKAGQAENEEEKERHLMAAQKAERKAKNTSQLLQGNAPSKDIREVTPHGPNLEGGTMSSFQASDDLGTGGKRKGNRGTGRLKKSKEQKQAEKDAAAAGQAAIDRGDDLPIIAPREEARLGSLRDRSYTEELGPGYATSHDSSAYRNLYAQIVKDFARKDVPKVVRIKENSLSTKQSNLRKTAQLAAKEARRWQMRTNKNQKDTQARAKRGMREMLAFWKRNERDERESRKNAERQELENAKKVEAEREANRQKRKLNFLISQTELYSHFIGKKARTSEIERSTDDAETAASAPTEAGRPGIDVDDLDSAPAQGVTDFNDLDFDNDDETALNAAAKANAQHAIQQAQDRARAFNNSEEDGELNFQNPSGLQNKEDWIPQPKLLNCTLKEYQLKGLNWLVNLYEQGINGILADEMGLGKTVQSISVMAYLAERYNIWGPFLVIAPASTLHNWQQEIARFVPDLNVIPYWGTAKDRKVLRKLWDRKHVTYTRDSPFHVVVSSYQLVVQDAQYFQKMRWQYMILDEAQAIKSSGSSRWKSLLNFHSRNRLLLTGTPIQNNMQELWALLHFIMPSLFDSHDEFSEWFSKDIESHAQSNTKLNEDQLRRLHMILKPFMLRRVKKHVQKELGDKIELDVYCDLTYRQRAYYANLRNKISIMDLIEKAVGDDQDSATLMNLVMQFRKVCNHPDLFERADTWSPFTFASFAETPSFLREGQNVRVGYTTRNFIEYSLPRLIGRNGGRLDIAGPENQQAGFRGHYLYNLMNIWDPDNMERSIREAGGFSWLRFCDVSATEASKIAKADLFQRAMDAGNKPNNVAKYEAFYDDENEKFEPKHSMLNIVNRKDRAVLTDITSEGHMHNLLNVSQIAFEETGLNVIEPCAKPRAAAPPIELYCASQGVIAEKQRDFFNPTVRNVLYGVSDKTEQVLLETKSESTALAVRNKLPLPTNERTRFTHIEAPSMSRFVTDSGKLARLDALLKDLKANDHRVLLYFQMTRMIDLMEEYLTYRNYKYCRLDGSTKLEDRRDTVADFQSDNTIFVFLLSTRAGGLGINLTAADTVIFYDSDWNPTIDSQAMDRAHRLGQTRQVTVYRLITRGTIEERIRKRALQKEEVQRVVISGGAGAQVDFNTRSRENRTKDMAMWLVDDEQAAEIERKEAELAEAEKNAPPGKKRSKKKQRADVNLDDMYHEGEGHFDESAKASGATTPMPNAEGPPGAAVEKRPSTDGLVDNMDPRESHELEELPYIEKPVPEAAPLTLKDKLITCFWIALNTLSTLGLIFLSKRVFSDKQVKKCQLMVVMWHFTATGLVLFISTLGPFRAFKAVRLNPLHMLPVCGFFAGYVVLGNLSLTFNDIGFYQLSKIMTTPTVVLINYVLFRKQVTRYMLASILATCIGVGFTMNEAAKTALFGVIVATLAFCSTALYQIWIGKKIEDFAVSPPQLLLNQAPISVCLLIPFVPFFDTIPDFRAIPSEVLWCACASGVMASMYNLSQFLIIGRTSALTFNIVSHLKTILILSIGWYREGKILSPREWFGVMLALGGGWVYSHLALKAKKQGGK</sequence>
<evidence type="ECO:0000256" key="1">
    <source>
        <dbReference type="ARBA" id="ARBA00004123"/>
    </source>
</evidence>
<name>A0A6A6ZSK1_9PLEO</name>
<feature type="region of interest" description="Disordered" evidence="17">
    <location>
        <begin position="1609"/>
        <end position="1635"/>
    </location>
</feature>
<keyword evidence="6 16" id="KW-0378">Hydrolase</keyword>
<dbReference type="GO" id="GO:0140658">
    <property type="term" value="F:ATP-dependent chromatin remodeler activity"/>
    <property type="evidence" value="ECO:0007669"/>
    <property type="project" value="InterPro"/>
</dbReference>
<dbReference type="InterPro" id="IPR050520">
    <property type="entry name" value="INO80/SWR1_helicase"/>
</dbReference>
<feature type="compositionally biased region" description="Basic and acidic residues" evidence="17">
    <location>
        <begin position="636"/>
        <end position="667"/>
    </location>
</feature>
<keyword evidence="5 16" id="KW-0227">DNA damage</keyword>
<feature type="domain" description="DBINO" evidence="21">
    <location>
        <begin position="568"/>
        <end position="693"/>
    </location>
</feature>
<comment type="subunit">
    <text evidence="16">Component of the INO80 chromatin-remodeling complex.</text>
</comment>
<dbReference type="EMBL" id="MU006231">
    <property type="protein sequence ID" value="KAF2823763.1"/>
    <property type="molecule type" value="Genomic_DNA"/>
</dbReference>
<evidence type="ECO:0000256" key="4">
    <source>
        <dbReference type="ARBA" id="ARBA00022741"/>
    </source>
</evidence>
<feature type="transmembrane region" description="Helical" evidence="18">
    <location>
        <begin position="1792"/>
        <end position="1811"/>
    </location>
</feature>
<feature type="transmembrane region" description="Helical" evidence="18">
    <location>
        <begin position="1853"/>
        <end position="1872"/>
    </location>
</feature>
<evidence type="ECO:0000259" key="20">
    <source>
        <dbReference type="PROSITE" id="PS51194"/>
    </source>
</evidence>
<feature type="region of interest" description="Disordered" evidence="17">
    <location>
        <begin position="380"/>
        <end position="526"/>
    </location>
</feature>
<comment type="similarity">
    <text evidence="2 16">Belongs to the SNF2/RAD54 helicase family.</text>
</comment>
<feature type="compositionally biased region" description="Polar residues" evidence="17">
    <location>
        <begin position="203"/>
        <end position="213"/>
    </location>
</feature>
<evidence type="ECO:0000313" key="22">
    <source>
        <dbReference type="EMBL" id="KAF2823763.1"/>
    </source>
</evidence>
<gene>
    <name evidence="22" type="ORF">CC86DRAFT_447453</name>
</gene>
<feature type="compositionally biased region" description="Basic and acidic residues" evidence="17">
    <location>
        <begin position="1"/>
        <end position="19"/>
    </location>
</feature>
<feature type="compositionally biased region" description="Basic and acidic residues" evidence="17">
    <location>
        <begin position="692"/>
        <end position="701"/>
    </location>
</feature>
<comment type="subcellular location">
    <subcellularLocation>
        <location evidence="1 16">Nucleus</location>
    </subcellularLocation>
</comment>
<evidence type="ECO:0000256" key="17">
    <source>
        <dbReference type="SAM" id="MobiDB-lite"/>
    </source>
</evidence>
<evidence type="ECO:0000256" key="18">
    <source>
        <dbReference type="SAM" id="Phobius"/>
    </source>
</evidence>
<dbReference type="Gene3D" id="3.40.50.300">
    <property type="entry name" value="P-loop containing nucleotide triphosphate hydrolases"/>
    <property type="match status" value="2"/>
</dbReference>
<feature type="transmembrane region" description="Helical" evidence="18">
    <location>
        <begin position="1817"/>
        <end position="1841"/>
    </location>
</feature>
<dbReference type="GO" id="GO:0042393">
    <property type="term" value="F:histone binding"/>
    <property type="evidence" value="ECO:0007669"/>
    <property type="project" value="TreeGrafter"/>
</dbReference>
<dbReference type="OrthoDB" id="372624at2759"/>
<feature type="transmembrane region" description="Helical" evidence="18">
    <location>
        <begin position="1750"/>
        <end position="1771"/>
    </location>
</feature>
<feature type="region of interest" description="Disordered" evidence="17">
    <location>
        <begin position="633"/>
        <end position="667"/>
    </location>
</feature>